<keyword evidence="8 13" id="KW-0472">Membrane</keyword>
<dbReference type="PANTHER" id="PTHR12497">
    <property type="entry name" value="TAZ PROTEIN TAFAZZIN"/>
    <property type="match status" value="1"/>
</dbReference>
<comment type="similarity">
    <text evidence="2 13">Belongs to the taffazin family.</text>
</comment>
<dbReference type="InterPro" id="IPR002123">
    <property type="entry name" value="Plipid/glycerol_acylTrfase"/>
</dbReference>
<evidence type="ECO:0000256" key="13">
    <source>
        <dbReference type="RuleBase" id="RU365062"/>
    </source>
</evidence>
<dbReference type="GO" id="GO:0007007">
    <property type="term" value="P:inner mitochondrial membrane organization"/>
    <property type="evidence" value="ECO:0007669"/>
    <property type="project" value="TreeGrafter"/>
</dbReference>
<evidence type="ECO:0000259" key="14">
    <source>
        <dbReference type="SMART" id="SM00563"/>
    </source>
</evidence>
<keyword evidence="4" id="KW-1000">Mitochondrion outer membrane</keyword>
<keyword evidence="3" id="KW-0808">Transferase</keyword>
<dbReference type="Pfam" id="PF01553">
    <property type="entry name" value="Acyltransferase"/>
    <property type="match status" value="1"/>
</dbReference>
<dbReference type="SUPFAM" id="SSF69593">
    <property type="entry name" value="Glycerol-3-phosphate (1)-acyltransferase"/>
    <property type="match status" value="1"/>
</dbReference>
<proteinExistence type="inferred from homology"/>
<evidence type="ECO:0000256" key="12">
    <source>
        <dbReference type="ARBA" id="ARBA00049543"/>
    </source>
</evidence>
<sequence>MRKSEIGSSIDWVFPTLRRPVFFWNIASSITVAAVGIFAKIFIRWFNKPKIHNVHYLHRALQRPSHIPLLTVSNHHSCFDDPGLWASLDWSTFCSRRKMRWTLAAHDICFTKTFHSYFFMLGKCIPIIRGRGVYQEAVNFVIQDIMPQGEWLHIFPEGKVNMTKEELRFKWGIGRIIYESPVIPIIVPMWHIGMDQILHNEPPYYLRTNKRVTFNFGNPIDLRQAVAKLREANVKPKEARKKITDLIQKELYALKTETEELHAKFTSS</sequence>
<dbReference type="GO" id="GO:0005741">
    <property type="term" value="C:mitochondrial outer membrane"/>
    <property type="evidence" value="ECO:0007669"/>
    <property type="project" value="UniProtKB-SubCell"/>
</dbReference>
<accession>A0A9P0ANQ2</accession>
<evidence type="ECO:0000256" key="9">
    <source>
        <dbReference type="ARBA" id="ARBA00023315"/>
    </source>
</evidence>
<keyword evidence="7" id="KW-0496">Mitochondrion</keyword>
<protein>
    <recommendedName>
        <fullName evidence="13">Tafazzin family protein</fullName>
    </recommendedName>
</protein>
<keyword evidence="9" id="KW-0012">Acyltransferase</keyword>
<keyword evidence="16" id="KW-1185">Reference proteome</keyword>
<comment type="catalytic activity">
    <reaction evidence="11">
        <text>1'-[1,2-diacyl-sn-glycero-3-phospho],3'-[1-acyl-sn-glycero-3-phospho]-glycerol + a 1,2-diacyl-sn-glycero-3-phosphocholine = a cardiolipin + a 1-acyl-sn-glycero-3-phosphocholine</text>
        <dbReference type="Rhea" id="RHEA:33731"/>
        <dbReference type="ChEBI" id="CHEBI:57643"/>
        <dbReference type="ChEBI" id="CHEBI:58168"/>
        <dbReference type="ChEBI" id="CHEBI:62237"/>
        <dbReference type="ChEBI" id="CHEBI:64743"/>
    </reaction>
    <physiologicalReaction direction="left-to-right" evidence="11">
        <dbReference type="Rhea" id="RHEA:33732"/>
    </physiologicalReaction>
    <physiologicalReaction direction="right-to-left" evidence="11">
        <dbReference type="Rhea" id="RHEA:33733"/>
    </physiologicalReaction>
</comment>
<comment type="catalytic activity">
    <reaction evidence="12">
        <text>1,2-di-(9Z-octadecenoyl)-sn-glycero-3-phosphocholine + 1-hexadecanoyl-sn-glycero-3-phosphocholine = 1-hexadecanoyl-2-(9Z-octadecenoyl)-sn-glycero-3-phosphocholine + 1-(9Z-octadecenoyl)-sn-glycero-3-phosphocholine</text>
        <dbReference type="Rhea" id="RHEA:43816"/>
        <dbReference type="ChEBI" id="CHEBI:28610"/>
        <dbReference type="ChEBI" id="CHEBI:72998"/>
        <dbReference type="ChEBI" id="CHEBI:73001"/>
        <dbReference type="ChEBI" id="CHEBI:74669"/>
    </reaction>
    <physiologicalReaction direction="left-to-right" evidence="12">
        <dbReference type="Rhea" id="RHEA:43817"/>
    </physiologicalReaction>
    <physiologicalReaction direction="right-to-left" evidence="12">
        <dbReference type="Rhea" id="RHEA:43818"/>
    </physiologicalReaction>
</comment>
<feature type="transmembrane region" description="Helical" evidence="13">
    <location>
        <begin position="22"/>
        <end position="43"/>
    </location>
</feature>
<dbReference type="Proteomes" id="UP001152759">
    <property type="component" value="Chromosome 8"/>
</dbReference>
<dbReference type="PANTHER" id="PTHR12497:SF0">
    <property type="entry name" value="TAFAZZIN"/>
    <property type="match status" value="1"/>
</dbReference>
<evidence type="ECO:0000256" key="10">
    <source>
        <dbReference type="ARBA" id="ARBA00024323"/>
    </source>
</evidence>
<feature type="domain" description="Phospholipid/glycerol acyltransferase" evidence="14">
    <location>
        <begin position="69"/>
        <end position="194"/>
    </location>
</feature>
<keyword evidence="5" id="KW-0999">Mitochondrion inner membrane</keyword>
<evidence type="ECO:0000256" key="8">
    <source>
        <dbReference type="ARBA" id="ARBA00023136"/>
    </source>
</evidence>
<dbReference type="GO" id="GO:0035965">
    <property type="term" value="P:cardiolipin acyl-chain remodeling"/>
    <property type="evidence" value="ECO:0007669"/>
    <property type="project" value="TreeGrafter"/>
</dbReference>
<name>A0A9P0ANQ2_BEMTA</name>
<gene>
    <name evidence="15" type="ORF">BEMITA_LOCUS12755</name>
</gene>
<dbReference type="CDD" id="cd07989">
    <property type="entry name" value="LPLAT_AGPAT-like"/>
    <property type="match status" value="1"/>
</dbReference>
<evidence type="ECO:0000256" key="3">
    <source>
        <dbReference type="ARBA" id="ARBA00022679"/>
    </source>
</evidence>
<evidence type="ECO:0000313" key="16">
    <source>
        <dbReference type="Proteomes" id="UP001152759"/>
    </source>
</evidence>
<dbReference type="AlphaFoldDB" id="A0A9P0ANQ2"/>
<evidence type="ECO:0000256" key="6">
    <source>
        <dbReference type="ARBA" id="ARBA00023098"/>
    </source>
</evidence>
<evidence type="ECO:0000256" key="7">
    <source>
        <dbReference type="ARBA" id="ARBA00023128"/>
    </source>
</evidence>
<organism evidence="15 16">
    <name type="scientific">Bemisia tabaci</name>
    <name type="common">Sweetpotato whitefly</name>
    <name type="synonym">Aleurodes tabaci</name>
    <dbReference type="NCBI Taxonomy" id="7038"/>
    <lineage>
        <taxon>Eukaryota</taxon>
        <taxon>Metazoa</taxon>
        <taxon>Ecdysozoa</taxon>
        <taxon>Arthropoda</taxon>
        <taxon>Hexapoda</taxon>
        <taxon>Insecta</taxon>
        <taxon>Pterygota</taxon>
        <taxon>Neoptera</taxon>
        <taxon>Paraneoptera</taxon>
        <taxon>Hemiptera</taxon>
        <taxon>Sternorrhyncha</taxon>
        <taxon>Aleyrodoidea</taxon>
        <taxon>Aleyrodidae</taxon>
        <taxon>Aleyrodinae</taxon>
        <taxon>Bemisia</taxon>
    </lineage>
</organism>
<evidence type="ECO:0000313" key="15">
    <source>
        <dbReference type="EMBL" id="CAH0394459.1"/>
    </source>
</evidence>
<dbReference type="PRINTS" id="PR00979">
    <property type="entry name" value="TAFAZZIN"/>
</dbReference>
<keyword evidence="13" id="KW-0812">Transmembrane</keyword>
<evidence type="ECO:0000256" key="11">
    <source>
        <dbReference type="ARBA" id="ARBA00047906"/>
    </source>
</evidence>
<dbReference type="GO" id="GO:0047184">
    <property type="term" value="F:1-acylglycerophosphocholine O-acyltransferase activity"/>
    <property type="evidence" value="ECO:0007669"/>
    <property type="project" value="TreeGrafter"/>
</dbReference>
<keyword evidence="13" id="KW-1133">Transmembrane helix</keyword>
<dbReference type="InterPro" id="IPR000872">
    <property type="entry name" value="Tafazzin"/>
</dbReference>
<evidence type="ECO:0000256" key="1">
    <source>
        <dbReference type="ARBA" id="ARBA00004137"/>
    </source>
</evidence>
<keyword evidence="6" id="KW-0443">Lipid metabolism</keyword>
<evidence type="ECO:0000256" key="5">
    <source>
        <dbReference type="ARBA" id="ARBA00022792"/>
    </source>
</evidence>
<comment type="subcellular location">
    <subcellularLocation>
        <location evidence="1">Mitochondrion inner membrane</location>
        <topology evidence="1">Peripheral membrane protein</topology>
        <orientation evidence="1">Intermembrane side</orientation>
    </subcellularLocation>
    <subcellularLocation>
        <location evidence="10">Mitochondrion outer membrane</location>
        <topology evidence="10">Peripheral membrane protein</topology>
        <orientation evidence="10">Intermembrane side</orientation>
    </subcellularLocation>
</comment>
<evidence type="ECO:0000256" key="2">
    <source>
        <dbReference type="ARBA" id="ARBA00010524"/>
    </source>
</evidence>
<dbReference type="EMBL" id="OU963869">
    <property type="protein sequence ID" value="CAH0394459.1"/>
    <property type="molecule type" value="Genomic_DNA"/>
</dbReference>
<dbReference type="GO" id="GO:0005743">
    <property type="term" value="C:mitochondrial inner membrane"/>
    <property type="evidence" value="ECO:0007669"/>
    <property type="project" value="UniProtKB-SubCell"/>
</dbReference>
<evidence type="ECO:0000256" key="4">
    <source>
        <dbReference type="ARBA" id="ARBA00022787"/>
    </source>
</evidence>
<reference evidence="15" key="1">
    <citation type="submission" date="2021-12" db="EMBL/GenBank/DDBJ databases">
        <authorList>
            <person name="King R."/>
        </authorList>
    </citation>
    <scope>NUCLEOTIDE SEQUENCE</scope>
</reference>
<dbReference type="SMART" id="SM00563">
    <property type="entry name" value="PlsC"/>
    <property type="match status" value="1"/>
</dbReference>
<dbReference type="KEGG" id="btab:109044561"/>